<dbReference type="OrthoDB" id="9801753at2"/>
<comment type="function">
    <text evidence="1">Could be involved in insertion of integral membrane proteins into the membrane.</text>
</comment>
<keyword evidence="1" id="KW-0472">Membrane</keyword>
<dbReference type="SMART" id="SM01234">
    <property type="entry name" value="Haemolytic"/>
    <property type="match status" value="1"/>
</dbReference>
<name>A0A2I7N5P3_9NEIS</name>
<dbReference type="PANTHER" id="PTHR33383">
    <property type="entry name" value="MEMBRANE PROTEIN INSERTION EFFICIENCY FACTOR-RELATED"/>
    <property type="match status" value="1"/>
</dbReference>
<dbReference type="AlphaFoldDB" id="A0A2I7N5P3"/>
<proteinExistence type="inferred from homology"/>
<dbReference type="PANTHER" id="PTHR33383:SF1">
    <property type="entry name" value="MEMBRANE PROTEIN INSERTION EFFICIENCY FACTOR-RELATED"/>
    <property type="match status" value="1"/>
</dbReference>
<dbReference type="KEGG" id="nba:CUN60_05620"/>
<reference evidence="3" key="1">
    <citation type="submission" date="2017-11" db="EMBL/GenBank/DDBJ databases">
        <authorList>
            <person name="Chan K.G."/>
            <person name="Lee L.S."/>
        </authorList>
    </citation>
    <scope>NUCLEOTIDE SEQUENCE [LARGE SCALE GENOMIC DNA]</scope>
    <source>
        <strain evidence="3">DSM 100970</strain>
    </source>
</reference>
<evidence type="ECO:0000313" key="2">
    <source>
        <dbReference type="EMBL" id="AUR51793.1"/>
    </source>
</evidence>
<dbReference type="EMBL" id="CP024847">
    <property type="protein sequence ID" value="AUR51793.1"/>
    <property type="molecule type" value="Genomic_DNA"/>
</dbReference>
<dbReference type="HAMAP" id="MF_00386">
    <property type="entry name" value="UPF0161_YidD"/>
    <property type="match status" value="1"/>
</dbReference>
<evidence type="ECO:0000313" key="3">
    <source>
        <dbReference type="Proteomes" id="UP000236655"/>
    </source>
</evidence>
<keyword evidence="3" id="KW-1185">Reference proteome</keyword>
<evidence type="ECO:0000256" key="1">
    <source>
        <dbReference type="HAMAP-Rule" id="MF_00386"/>
    </source>
</evidence>
<dbReference type="RefSeq" id="WP_102951090.1">
    <property type="nucleotide sequence ID" value="NZ_CP024847.1"/>
</dbReference>
<accession>A0A2I7N5P3</accession>
<keyword evidence="1" id="KW-1003">Cell membrane</keyword>
<organism evidence="2 3">
    <name type="scientific">Aquella oligotrophica</name>
    <dbReference type="NCBI Taxonomy" id="2067065"/>
    <lineage>
        <taxon>Bacteria</taxon>
        <taxon>Pseudomonadati</taxon>
        <taxon>Pseudomonadota</taxon>
        <taxon>Betaproteobacteria</taxon>
        <taxon>Neisseriales</taxon>
        <taxon>Neisseriaceae</taxon>
        <taxon>Aquella</taxon>
    </lineage>
</organism>
<dbReference type="Pfam" id="PF01809">
    <property type="entry name" value="YidD"/>
    <property type="match status" value="1"/>
</dbReference>
<dbReference type="GO" id="GO:0005886">
    <property type="term" value="C:plasma membrane"/>
    <property type="evidence" value="ECO:0007669"/>
    <property type="project" value="UniProtKB-SubCell"/>
</dbReference>
<dbReference type="Proteomes" id="UP000236655">
    <property type="component" value="Chromosome"/>
</dbReference>
<comment type="subcellular location">
    <subcellularLocation>
        <location evidence="1">Cell membrane</location>
        <topology evidence="1">Peripheral membrane protein</topology>
        <orientation evidence="1">Cytoplasmic side</orientation>
    </subcellularLocation>
</comment>
<protein>
    <recommendedName>
        <fullName evidence="1">Putative membrane protein insertion efficiency factor</fullName>
    </recommendedName>
</protein>
<dbReference type="InterPro" id="IPR002696">
    <property type="entry name" value="Membr_insert_effic_factor_YidD"/>
</dbReference>
<sequence length="70" mass="7978">MLIRLAIFLIRAYQLLISSWLPPTCRFTPSCSNYAIVAFTRYGIIRGFILSLRRISRCHPWGGSGHDPVP</sequence>
<dbReference type="NCBIfam" id="TIGR00278">
    <property type="entry name" value="membrane protein insertion efficiency factor YidD"/>
    <property type="match status" value="1"/>
</dbReference>
<comment type="similarity">
    <text evidence="1">Belongs to the UPF0161 family.</text>
</comment>
<gene>
    <name evidence="2" type="ORF">CUN60_05620</name>
</gene>